<comment type="caution">
    <text evidence="2">The sequence shown here is derived from an EMBL/GenBank/DDBJ whole genome shotgun (WGS) entry which is preliminary data.</text>
</comment>
<name>A0AAW0ILF1_MYOGA</name>
<accession>A0AAW0ILF1</accession>
<evidence type="ECO:0000256" key="1">
    <source>
        <dbReference type="SAM" id="MobiDB-lite"/>
    </source>
</evidence>
<dbReference type="AlphaFoldDB" id="A0AAW0ILF1"/>
<dbReference type="EMBL" id="JBBHLL010000117">
    <property type="protein sequence ID" value="KAK7815001.1"/>
    <property type="molecule type" value="Genomic_DNA"/>
</dbReference>
<gene>
    <name evidence="2" type="ORF">U0070_024344</name>
</gene>
<evidence type="ECO:0000313" key="2">
    <source>
        <dbReference type="EMBL" id="KAK7815001.1"/>
    </source>
</evidence>
<evidence type="ECO:0000313" key="3">
    <source>
        <dbReference type="Proteomes" id="UP001488838"/>
    </source>
</evidence>
<protein>
    <submittedName>
        <fullName evidence="2">Uncharacterized protein</fullName>
    </submittedName>
</protein>
<feature type="region of interest" description="Disordered" evidence="1">
    <location>
        <begin position="73"/>
        <end position="139"/>
    </location>
</feature>
<sequence length="139" mass="15198">MCPNMMMGCPGRLAESDKDGRESLQRHAAGGVRRVMKFYPADDLFSYDLSLAWVSGLGWRAANQLHPGLEIAKQKNEENEKGNKDCEGCDHPLIQGDGSNESLPRPVGQGLNEDAIQPDSLNVAGFSELKTKETHEDNG</sequence>
<organism evidence="2 3">
    <name type="scientific">Myodes glareolus</name>
    <name type="common">Bank vole</name>
    <name type="synonym">Clethrionomys glareolus</name>
    <dbReference type="NCBI Taxonomy" id="447135"/>
    <lineage>
        <taxon>Eukaryota</taxon>
        <taxon>Metazoa</taxon>
        <taxon>Chordata</taxon>
        <taxon>Craniata</taxon>
        <taxon>Vertebrata</taxon>
        <taxon>Euteleostomi</taxon>
        <taxon>Mammalia</taxon>
        <taxon>Eutheria</taxon>
        <taxon>Euarchontoglires</taxon>
        <taxon>Glires</taxon>
        <taxon>Rodentia</taxon>
        <taxon>Myomorpha</taxon>
        <taxon>Muroidea</taxon>
        <taxon>Cricetidae</taxon>
        <taxon>Arvicolinae</taxon>
        <taxon>Myodes</taxon>
    </lineage>
</organism>
<proteinExistence type="predicted"/>
<feature type="compositionally biased region" description="Basic and acidic residues" evidence="1">
    <location>
        <begin position="129"/>
        <end position="139"/>
    </location>
</feature>
<keyword evidence="3" id="KW-1185">Reference proteome</keyword>
<dbReference type="Proteomes" id="UP001488838">
    <property type="component" value="Unassembled WGS sequence"/>
</dbReference>
<reference evidence="2 3" key="1">
    <citation type="journal article" date="2023" name="bioRxiv">
        <title>Conserved and derived expression patterns and positive selection on dental genes reveal complex evolutionary context of ever-growing rodent molars.</title>
        <authorList>
            <person name="Calamari Z.T."/>
            <person name="Song A."/>
            <person name="Cohen E."/>
            <person name="Akter M."/>
            <person name="Roy R.D."/>
            <person name="Hallikas O."/>
            <person name="Christensen M.M."/>
            <person name="Li P."/>
            <person name="Marangoni P."/>
            <person name="Jernvall J."/>
            <person name="Klein O.D."/>
        </authorList>
    </citation>
    <scope>NUCLEOTIDE SEQUENCE [LARGE SCALE GENOMIC DNA]</scope>
    <source>
        <strain evidence="2">V071</strain>
    </source>
</reference>
<feature type="compositionally biased region" description="Basic and acidic residues" evidence="1">
    <location>
        <begin position="73"/>
        <end position="90"/>
    </location>
</feature>